<name>A0A3D9ZN70_9ACTN</name>
<feature type="transmembrane region" description="Helical" evidence="2">
    <location>
        <begin position="91"/>
        <end position="111"/>
    </location>
</feature>
<keyword evidence="2" id="KW-0812">Transmembrane</keyword>
<dbReference type="Proteomes" id="UP000256913">
    <property type="component" value="Unassembled WGS sequence"/>
</dbReference>
<evidence type="ECO:0000256" key="2">
    <source>
        <dbReference type="SAM" id="Phobius"/>
    </source>
</evidence>
<evidence type="ECO:0000313" key="4">
    <source>
        <dbReference type="Proteomes" id="UP000256913"/>
    </source>
</evidence>
<dbReference type="Pfam" id="PF12277">
    <property type="entry name" value="DUF3618"/>
    <property type="match status" value="1"/>
</dbReference>
<proteinExistence type="predicted"/>
<dbReference type="RefSeq" id="WP_116069907.1">
    <property type="nucleotide sequence ID" value="NZ_BONB01000037.1"/>
</dbReference>
<keyword evidence="2" id="KW-1133">Transmembrane helix</keyword>
<evidence type="ECO:0000313" key="3">
    <source>
        <dbReference type="EMBL" id="REF98647.1"/>
    </source>
</evidence>
<dbReference type="InterPro" id="IPR022062">
    <property type="entry name" value="DUF3618"/>
</dbReference>
<keyword evidence="4" id="KW-1185">Reference proteome</keyword>
<dbReference type="AlphaFoldDB" id="A0A3D9ZN70"/>
<feature type="region of interest" description="Disordered" evidence="1">
    <location>
        <begin position="50"/>
        <end position="87"/>
    </location>
</feature>
<protein>
    <submittedName>
        <fullName evidence="3">Uncharacterized protein DUF3618</fullName>
    </submittedName>
</protein>
<dbReference type="EMBL" id="QUMQ01000001">
    <property type="protein sequence ID" value="REF98647.1"/>
    <property type="molecule type" value="Genomic_DNA"/>
</dbReference>
<comment type="caution">
    <text evidence="3">The sequence shown here is derived from an EMBL/GenBank/DDBJ whole genome shotgun (WGS) entry which is preliminary data.</text>
</comment>
<reference evidence="3 4" key="1">
    <citation type="submission" date="2018-08" db="EMBL/GenBank/DDBJ databases">
        <title>Sequencing the genomes of 1000 actinobacteria strains.</title>
        <authorList>
            <person name="Klenk H.-P."/>
        </authorList>
    </citation>
    <scope>NUCLEOTIDE SEQUENCE [LARGE SCALE GENOMIC DNA]</scope>
    <source>
        <strain evidence="3 4">DSM 44099</strain>
    </source>
</reference>
<evidence type="ECO:0000256" key="1">
    <source>
        <dbReference type="SAM" id="MobiDB-lite"/>
    </source>
</evidence>
<gene>
    <name evidence="3" type="ORF">DFJ67_4665</name>
</gene>
<accession>A0A3D9ZN70</accession>
<organism evidence="3 4">
    <name type="scientific">Asanoa ferruginea</name>
    <dbReference type="NCBI Taxonomy" id="53367"/>
    <lineage>
        <taxon>Bacteria</taxon>
        <taxon>Bacillati</taxon>
        <taxon>Actinomycetota</taxon>
        <taxon>Actinomycetes</taxon>
        <taxon>Micromonosporales</taxon>
        <taxon>Micromonosporaceae</taxon>
        <taxon>Asanoa</taxon>
    </lineage>
</organism>
<keyword evidence="2" id="KW-0472">Membrane</keyword>
<dbReference type="OrthoDB" id="3390335at2"/>
<sequence>MTASGNGHGSNGNPPSDPAVLRAEIRRTRAELGETVQLLAAKADVKARMKSSATQARDRFKAKATTTASRMRESGNGGRPGGPATLRANPVPVATMIGVAASAVAIILLVMRRRRR</sequence>